<comment type="caution">
    <text evidence="1">The sequence shown here is derived from an EMBL/GenBank/DDBJ whole genome shotgun (WGS) entry which is preliminary data.</text>
</comment>
<accession>A0AAN9AKP5</accession>
<organism evidence="1 2">
    <name type="scientific">Littorina saxatilis</name>
    <dbReference type="NCBI Taxonomy" id="31220"/>
    <lineage>
        <taxon>Eukaryota</taxon>
        <taxon>Metazoa</taxon>
        <taxon>Spiralia</taxon>
        <taxon>Lophotrochozoa</taxon>
        <taxon>Mollusca</taxon>
        <taxon>Gastropoda</taxon>
        <taxon>Caenogastropoda</taxon>
        <taxon>Littorinimorpha</taxon>
        <taxon>Littorinoidea</taxon>
        <taxon>Littorinidae</taxon>
        <taxon>Littorina</taxon>
    </lineage>
</organism>
<dbReference type="AlphaFoldDB" id="A0AAN9AKP5"/>
<gene>
    <name evidence="1" type="ORF">V1264_022546</name>
</gene>
<evidence type="ECO:0000313" key="1">
    <source>
        <dbReference type="EMBL" id="KAK7088647.1"/>
    </source>
</evidence>
<sequence>MLLEKRAAQENYIFLENLLFESQAASAFGCARFCWKTPACVMFTVTVTSLGTTCRGHTVVMTSASQGNWTASTSMYITSNLDWLERECSSDAECGVPLSECFAGRCLCSPGYYFSNSTGFCLKGCAQADLQATLLAYPGYFIYNNNIGNCFLKSREDCVTLCGQRQEARSCDYQAMNGGGQWNCCLQAVTKRDVQPAAWRVSQTATHYHKTCV</sequence>
<dbReference type="Proteomes" id="UP001374579">
    <property type="component" value="Unassembled WGS sequence"/>
</dbReference>
<protein>
    <submittedName>
        <fullName evidence="1">Uncharacterized protein</fullName>
    </submittedName>
</protein>
<name>A0AAN9AKP5_9CAEN</name>
<proteinExistence type="predicted"/>
<keyword evidence="2" id="KW-1185">Reference proteome</keyword>
<reference evidence="1 2" key="1">
    <citation type="submission" date="2024-02" db="EMBL/GenBank/DDBJ databases">
        <title>Chromosome-scale genome assembly of the rough periwinkle Littorina saxatilis.</title>
        <authorList>
            <person name="De Jode A."/>
            <person name="Faria R."/>
            <person name="Formenti G."/>
            <person name="Sims Y."/>
            <person name="Smith T.P."/>
            <person name="Tracey A."/>
            <person name="Wood J.M.D."/>
            <person name="Zagrodzka Z.B."/>
            <person name="Johannesson K."/>
            <person name="Butlin R.K."/>
            <person name="Leder E.H."/>
        </authorList>
    </citation>
    <scope>NUCLEOTIDE SEQUENCE [LARGE SCALE GENOMIC DNA]</scope>
    <source>
        <strain evidence="1">Snail1</strain>
        <tissue evidence="1">Muscle</tissue>
    </source>
</reference>
<dbReference type="EMBL" id="JBAMIC010004070">
    <property type="protein sequence ID" value="KAK7088647.1"/>
    <property type="molecule type" value="Genomic_DNA"/>
</dbReference>
<evidence type="ECO:0000313" key="2">
    <source>
        <dbReference type="Proteomes" id="UP001374579"/>
    </source>
</evidence>